<reference evidence="7 8" key="1">
    <citation type="submission" date="2024-10" db="EMBL/GenBank/DDBJ databases">
        <authorList>
            <person name="Wannawong T."/>
            <person name="Kuncharoen N."/>
            <person name="Mhuantong W."/>
        </authorList>
    </citation>
    <scope>NUCLEOTIDE SEQUENCE [LARGE SCALE GENOMIC DNA]</scope>
    <source>
        <strain evidence="7 8">CALK1-4</strain>
    </source>
</reference>
<evidence type="ECO:0000313" key="8">
    <source>
        <dbReference type="Proteomes" id="UP001610810"/>
    </source>
</evidence>
<comment type="subunit">
    <text evidence="4">The methyltransferase is composed of M and S polypeptides.</text>
</comment>
<dbReference type="EMBL" id="JBIQWK010000014">
    <property type="protein sequence ID" value="MFI0576812.1"/>
    <property type="molecule type" value="Genomic_DNA"/>
</dbReference>
<evidence type="ECO:0000313" key="7">
    <source>
        <dbReference type="EMBL" id="MFI0576812.1"/>
    </source>
</evidence>
<dbReference type="Gene3D" id="3.90.220.20">
    <property type="entry name" value="DNA methylase specificity domains"/>
    <property type="match status" value="2"/>
</dbReference>
<sequence length="509" mass="54644">MTTDSGTGPELGGSEAEGDVTGELPAGWARATLGELGEWFGGGTPSKKNPEFWTDGTIPWLSPKDMGEAVLAGTQDLIHESALGASPVKLLPAGSVAIVVRSGILERKVPVSYVPFEVTLNQDMKAVVPYEGIDGRWLAAVIASQEQRILADCRKAGTTVASLEMSRLMEVRILVPPLAEQQRIVIKLDDQLAHIEAGERSLGAADGKREQLLRSVLHDALRGNFASGNPSEGDVRDLVPDSVALSEGPWSIPDEWRWVTIGKLFKVSVGATPARDNSTYWSGDIPWVSSGEVSFGRISSTRESITADSIVNPDARIHPPGTVMVAMIGEGRTRGQAAILDIAAAHNQNCASIRVSETGVLSEFVYYFFMARYEETRREASGGNQPALNKGKIQNLKIPIPPLGVQRDIVARVQELEEDLCGLREAVAVGWARASKLRKALLHAAFTGTLVLQDPNDEPASVLVDRIRAQRTIGAKPTKRKRALRVTALAAPQTSGQPVPSGTQEALPL</sequence>
<proteinExistence type="inferred from homology"/>
<dbReference type="PANTHER" id="PTHR43140:SF1">
    <property type="entry name" value="TYPE I RESTRICTION ENZYME ECOKI SPECIFICITY SUBUNIT"/>
    <property type="match status" value="1"/>
</dbReference>
<dbReference type="GO" id="GO:0016787">
    <property type="term" value="F:hydrolase activity"/>
    <property type="evidence" value="ECO:0007669"/>
    <property type="project" value="UniProtKB-KW"/>
</dbReference>
<feature type="domain" description="Type I restriction modification DNA specificity" evidence="6">
    <location>
        <begin position="253"/>
        <end position="418"/>
    </location>
</feature>
<dbReference type="InterPro" id="IPR000055">
    <property type="entry name" value="Restrct_endonuc_typeI_TRD"/>
</dbReference>
<evidence type="ECO:0000256" key="5">
    <source>
        <dbReference type="SAM" id="MobiDB-lite"/>
    </source>
</evidence>
<evidence type="ECO:0000256" key="4">
    <source>
        <dbReference type="ARBA" id="ARBA00038652"/>
    </source>
</evidence>
<dbReference type="GO" id="GO:0004519">
    <property type="term" value="F:endonuclease activity"/>
    <property type="evidence" value="ECO:0007669"/>
    <property type="project" value="UniProtKB-KW"/>
</dbReference>
<dbReference type="InterPro" id="IPR051212">
    <property type="entry name" value="Type-I_RE_S_subunit"/>
</dbReference>
<organism evidence="7 8">
    <name type="scientific">Streptomyces tendae</name>
    <dbReference type="NCBI Taxonomy" id="1932"/>
    <lineage>
        <taxon>Bacteria</taxon>
        <taxon>Bacillati</taxon>
        <taxon>Actinomycetota</taxon>
        <taxon>Actinomycetes</taxon>
        <taxon>Kitasatosporales</taxon>
        <taxon>Streptomycetaceae</taxon>
        <taxon>Streptomyces</taxon>
    </lineage>
</organism>
<keyword evidence="7" id="KW-0255">Endonuclease</keyword>
<evidence type="ECO:0000256" key="3">
    <source>
        <dbReference type="ARBA" id="ARBA00023125"/>
    </source>
</evidence>
<keyword evidence="7" id="KW-0540">Nuclease</keyword>
<keyword evidence="8" id="KW-1185">Reference proteome</keyword>
<dbReference type="InterPro" id="IPR044946">
    <property type="entry name" value="Restrct_endonuc_typeI_TRD_sf"/>
</dbReference>
<keyword evidence="3" id="KW-0238">DNA-binding</keyword>
<feature type="domain" description="Type I restriction modification DNA specificity" evidence="6">
    <location>
        <begin position="25"/>
        <end position="196"/>
    </location>
</feature>
<feature type="region of interest" description="Disordered" evidence="5">
    <location>
        <begin position="1"/>
        <end position="23"/>
    </location>
</feature>
<dbReference type="PANTHER" id="PTHR43140">
    <property type="entry name" value="TYPE-1 RESTRICTION ENZYME ECOKI SPECIFICITY PROTEIN"/>
    <property type="match status" value="1"/>
</dbReference>
<keyword evidence="7" id="KW-0378">Hydrolase</keyword>
<keyword evidence="2" id="KW-0680">Restriction system</keyword>
<dbReference type="EC" id="3.1.21.-" evidence="7"/>
<evidence type="ECO:0000259" key="6">
    <source>
        <dbReference type="Pfam" id="PF01420"/>
    </source>
</evidence>
<protein>
    <submittedName>
        <fullName evidence="7">Restriction endonuclease subunit S</fullName>
        <ecNumber evidence="7">3.1.21.-</ecNumber>
    </submittedName>
</protein>
<evidence type="ECO:0000256" key="2">
    <source>
        <dbReference type="ARBA" id="ARBA00022747"/>
    </source>
</evidence>
<evidence type="ECO:0000256" key="1">
    <source>
        <dbReference type="ARBA" id="ARBA00010923"/>
    </source>
</evidence>
<comment type="caution">
    <text evidence="7">The sequence shown here is derived from an EMBL/GenBank/DDBJ whole genome shotgun (WGS) entry which is preliminary data.</text>
</comment>
<comment type="similarity">
    <text evidence="1">Belongs to the type-I restriction system S methylase family.</text>
</comment>
<gene>
    <name evidence="7" type="ORF">ACH3YB_34835</name>
</gene>
<dbReference type="RefSeq" id="WP_398353589.1">
    <property type="nucleotide sequence ID" value="NZ_JBIQWK010000014.1"/>
</dbReference>
<accession>A0ABW7SCD4</accession>
<dbReference type="CDD" id="cd17249">
    <property type="entry name" value="RMtype1_S_EcoR124I-TRD2-CR2_like"/>
    <property type="match status" value="1"/>
</dbReference>
<dbReference type="SUPFAM" id="SSF116734">
    <property type="entry name" value="DNA methylase specificity domain"/>
    <property type="match status" value="2"/>
</dbReference>
<name>A0ABW7SCD4_STRTE</name>
<dbReference type="CDD" id="cd17247">
    <property type="entry name" value="RMtype1_S_Eco2747I-TRD2-CR2_like"/>
    <property type="match status" value="1"/>
</dbReference>
<dbReference type="Proteomes" id="UP001610810">
    <property type="component" value="Unassembled WGS sequence"/>
</dbReference>
<dbReference type="Pfam" id="PF01420">
    <property type="entry name" value="Methylase_S"/>
    <property type="match status" value="2"/>
</dbReference>